<evidence type="ECO:0000313" key="3">
    <source>
        <dbReference type="Proteomes" id="UP000306317"/>
    </source>
</evidence>
<evidence type="ECO:0000313" key="2">
    <source>
        <dbReference type="EMBL" id="THD08599.1"/>
    </source>
</evidence>
<gene>
    <name evidence="2" type="ORF">B1991_04530</name>
</gene>
<protein>
    <recommendedName>
        <fullName evidence="1">DUF6933 domain-containing protein</fullName>
    </recommendedName>
</protein>
<keyword evidence="3" id="KW-1185">Reference proteome</keyword>
<dbReference type="InterPro" id="IPR053864">
    <property type="entry name" value="DUF6933"/>
</dbReference>
<dbReference type="RefSeq" id="WP_136257521.1">
    <property type="nucleotide sequence ID" value="NZ_MWIO01000014.1"/>
</dbReference>
<dbReference type="EMBL" id="MWIO01000014">
    <property type="protein sequence ID" value="THD08599.1"/>
    <property type="molecule type" value="Genomic_DNA"/>
</dbReference>
<name>A0A4S3KIX4_9GAMM</name>
<reference evidence="2 3" key="1">
    <citation type="submission" date="2017-02" db="EMBL/GenBank/DDBJ databases">
        <title>Whole genome sequencing of Rhodanobacter lindaniclasticus DSM 17932.</title>
        <authorList>
            <person name="Kumar S."/>
            <person name="Patil P."/>
            <person name="Patil P.B."/>
        </authorList>
    </citation>
    <scope>NUCLEOTIDE SEQUENCE [LARGE SCALE GENOMIC DNA]</scope>
    <source>
        <strain evidence="2 3">DSM 17932</strain>
    </source>
</reference>
<feature type="domain" description="DUF6933" evidence="1">
    <location>
        <begin position="4"/>
        <end position="135"/>
    </location>
</feature>
<comment type="caution">
    <text evidence="2">The sequence shown here is derived from an EMBL/GenBank/DDBJ whole genome shotgun (WGS) entry which is preliminary data.</text>
</comment>
<dbReference type="AlphaFoldDB" id="A0A4S3KIX4"/>
<proteinExistence type="predicted"/>
<evidence type="ECO:0000259" key="1">
    <source>
        <dbReference type="Pfam" id="PF22016"/>
    </source>
</evidence>
<accession>A0A4S3KIX4</accession>
<dbReference type="Proteomes" id="UP000306317">
    <property type="component" value="Unassembled WGS sequence"/>
</dbReference>
<dbReference type="OrthoDB" id="6057901at2"/>
<dbReference type="Pfam" id="PF22016">
    <property type="entry name" value="DUF6933"/>
    <property type="match status" value="1"/>
</dbReference>
<sequence length="185" mass="20815">MTVLRCTAKLLKRLKQPTKPPEPAPEANPLGEWYADIDFWRRQPFVVLLNAATGALLVLPGNAANLRVLHERALLQFAAIAEHHGLRGPGVDAELHGFDAGFAFAATRDRSLLASLNQRKFELWMTLEHSERSLPEAAAREWDGLFKHPALGRNTRHNMEYHRPLDLLRQHLLPAAQVLPFGRTS</sequence>
<organism evidence="2 3">
    <name type="scientific">Rhodanobacter lindaniclasticus</name>
    <dbReference type="NCBI Taxonomy" id="75310"/>
    <lineage>
        <taxon>Bacteria</taxon>
        <taxon>Pseudomonadati</taxon>
        <taxon>Pseudomonadota</taxon>
        <taxon>Gammaproteobacteria</taxon>
        <taxon>Lysobacterales</taxon>
        <taxon>Rhodanobacteraceae</taxon>
        <taxon>Rhodanobacter</taxon>
    </lineage>
</organism>